<dbReference type="AlphaFoldDB" id="A0A3L7Z4I8"/>
<proteinExistence type="predicted"/>
<evidence type="ECO:0000256" key="1">
    <source>
        <dbReference type="SAM" id="MobiDB-lite"/>
    </source>
</evidence>
<accession>A0A3L7Z4I8</accession>
<dbReference type="RefSeq" id="WP_121765549.1">
    <property type="nucleotide sequence ID" value="NZ_CANDOI010000012.1"/>
</dbReference>
<name>A0A3L7Z4I8_9BACE</name>
<organism evidence="2 3">
    <name type="scientific">Bacteroides acidifaciens</name>
    <dbReference type="NCBI Taxonomy" id="85831"/>
    <lineage>
        <taxon>Bacteria</taxon>
        <taxon>Pseudomonadati</taxon>
        <taxon>Bacteroidota</taxon>
        <taxon>Bacteroidia</taxon>
        <taxon>Bacteroidales</taxon>
        <taxon>Bacteroidaceae</taxon>
        <taxon>Bacteroides</taxon>
    </lineage>
</organism>
<comment type="caution">
    <text evidence="2">The sequence shown here is derived from an EMBL/GenBank/DDBJ whole genome shotgun (WGS) entry which is preliminary data.</text>
</comment>
<protein>
    <submittedName>
        <fullName evidence="2">Uncharacterized protein</fullName>
    </submittedName>
</protein>
<gene>
    <name evidence="2" type="ORF">D7Y07_05785</name>
</gene>
<evidence type="ECO:0000313" key="3">
    <source>
        <dbReference type="Proteomes" id="UP000267159"/>
    </source>
</evidence>
<evidence type="ECO:0000313" key="2">
    <source>
        <dbReference type="EMBL" id="RLT80895.1"/>
    </source>
</evidence>
<dbReference type="Proteomes" id="UP000267159">
    <property type="component" value="Unassembled WGS sequence"/>
</dbReference>
<feature type="region of interest" description="Disordered" evidence="1">
    <location>
        <begin position="34"/>
        <end position="59"/>
    </location>
</feature>
<dbReference type="EMBL" id="RAZM01000012">
    <property type="protein sequence ID" value="RLT80895.1"/>
    <property type="molecule type" value="Genomic_DNA"/>
</dbReference>
<reference evidence="2 3" key="1">
    <citation type="submission" date="2018-09" db="EMBL/GenBank/DDBJ databases">
        <title>Murine metabolic-syndrome-specific gut microbial biobank.</title>
        <authorList>
            <person name="Liu C."/>
        </authorList>
    </citation>
    <scope>NUCLEOTIDE SEQUENCE [LARGE SCALE GENOMIC DNA]</scope>
    <source>
        <strain evidence="2 3">0.1X-D8-26</strain>
    </source>
</reference>
<sequence>MKQTASYTERKKFEIFDNGHVLLYLNEQPAEIANEETGESTPGFSYSGDMPDGGTMIEATGVTAENRRDKFVAGLIGTHYDMDAQIAVLANGTDTPEHAAELEQFAQVRSSCKAQVDELLARN</sequence>